<dbReference type="InterPro" id="IPR050950">
    <property type="entry name" value="HTH-type_LysR_regulators"/>
</dbReference>
<dbReference type="Pfam" id="PF03466">
    <property type="entry name" value="LysR_substrate"/>
    <property type="match status" value="1"/>
</dbReference>
<organism evidence="6 7">
    <name type="scientific">Paenibacillus enshidis</name>
    <dbReference type="NCBI Taxonomy" id="1458439"/>
    <lineage>
        <taxon>Bacteria</taxon>
        <taxon>Bacillati</taxon>
        <taxon>Bacillota</taxon>
        <taxon>Bacilli</taxon>
        <taxon>Bacillales</taxon>
        <taxon>Paenibacillaceae</taxon>
        <taxon>Paenibacillus</taxon>
    </lineage>
</organism>
<keyword evidence="4" id="KW-0804">Transcription</keyword>
<dbReference type="Gene3D" id="1.10.10.10">
    <property type="entry name" value="Winged helix-like DNA-binding domain superfamily/Winged helix DNA-binding domain"/>
    <property type="match status" value="1"/>
</dbReference>
<evidence type="ECO:0000259" key="5">
    <source>
        <dbReference type="PROSITE" id="PS50931"/>
    </source>
</evidence>
<name>A0ABV5ASK5_9BACL</name>
<keyword evidence="3" id="KW-0238">DNA-binding</keyword>
<keyword evidence="7" id="KW-1185">Reference proteome</keyword>
<dbReference type="InterPro" id="IPR036390">
    <property type="entry name" value="WH_DNA-bd_sf"/>
</dbReference>
<dbReference type="InterPro" id="IPR036388">
    <property type="entry name" value="WH-like_DNA-bd_sf"/>
</dbReference>
<protein>
    <submittedName>
        <fullName evidence="6">LysR family transcriptional regulator</fullName>
    </submittedName>
</protein>
<evidence type="ECO:0000313" key="6">
    <source>
        <dbReference type="EMBL" id="MFB5267194.1"/>
    </source>
</evidence>
<proteinExistence type="inferred from homology"/>
<gene>
    <name evidence="6" type="ORF">ACE41H_10410</name>
</gene>
<evidence type="ECO:0000313" key="7">
    <source>
        <dbReference type="Proteomes" id="UP001580346"/>
    </source>
</evidence>
<dbReference type="Pfam" id="PF00126">
    <property type="entry name" value="HTH_1"/>
    <property type="match status" value="1"/>
</dbReference>
<comment type="similarity">
    <text evidence="1">Belongs to the LysR transcriptional regulatory family.</text>
</comment>
<dbReference type="PRINTS" id="PR00039">
    <property type="entry name" value="HTHLYSR"/>
</dbReference>
<dbReference type="PROSITE" id="PS50931">
    <property type="entry name" value="HTH_LYSR"/>
    <property type="match status" value="1"/>
</dbReference>
<feature type="domain" description="HTH lysR-type" evidence="5">
    <location>
        <begin position="1"/>
        <end position="57"/>
    </location>
</feature>
<dbReference type="InterPro" id="IPR000847">
    <property type="entry name" value="LysR_HTH_N"/>
</dbReference>
<evidence type="ECO:0000256" key="3">
    <source>
        <dbReference type="ARBA" id="ARBA00023125"/>
    </source>
</evidence>
<dbReference type="SUPFAM" id="SSF53850">
    <property type="entry name" value="Periplasmic binding protein-like II"/>
    <property type="match status" value="1"/>
</dbReference>
<dbReference type="PANTHER" id="PTHR30419">
    <property type="entry name" value="HTH-TYPE TRANSCRIPTIONAL REGULATOR YBHD"/>
    <property type="match status" value="1"/>
</dbReference>
<keyword evidence="2" id="KW-0805">Transcription regulation</keyword>
<dbReference type="EMBL" id="JBHHMI010000007">
    <property type="protein sequence ID" value="MFB5267194.1"/>
    <property type="molecule type" value="Genomic_DNA"/>
</dbReference>
<dbReference type="InterPro" id="IPR005119">
    <property type="entry name" value="LysR_subst-bd"/>
</dbReference>
<dbReference type="Gene3D" id="3.40.190.290">
    <property type="match status" value="1"/>
</dbReference>
<dbReference type="Proteomes" id="UP001580346">
    <property type="component" value="Unassembled WGS sequence"/>
</dbReference>
<accession>A0ABV5ASK5</accession>
<dbReference type="SUPFAM" id="SSF46785">
    <property type="entry name" value="Winged helix' DNA-binding domain"/>
    <property type="match status" value="1"/>
</dbReference>
<reference evidence="6 7" key="1">
    <citation type="submission" date="2024-09" db="EMBL/GenBank/DDBJ databases">
        <title>Paenibacillus zeirhizospherea sp. nov., isolated from surface of the maize (Zea mays) roots in a horticulture field, Hungary.</title>
        <authorList>
            <person name="Marton D."/>
            <person name="Farkas M."/>
            <person name="Bedics A."/>
            <person name="Toth E."/>
            <person name="Tancsics A."/>
            <person name="Boka K."/>
            <person name="Maroti G."/>
            <person name="Kriszt B."/>
            <person name="Cserhati M."/>
        </authorList>
    </citation>
    <scope>NUCLEOTIDE SEQUENCE [LARGE SCALE GENOMIC DNA]</scope>
    <source>
        <strain evidence="6 7">KCTC 33519</strain>
    </source>
</reference>
<sequence>MNISQLETLITISKTMSFRKAGELLNLTQPAVSAQIKSLEDEFKTILVDRNQPVTLTDRGKVFLEHAERILDVVEELRQKLSDLNETPQGHIVLGTTTSIAIQILPRVLSYFQDQFPLIKTSIQSMASSAIYQQVENGMIDVGIGYLIERNPNLSTSVLYYDTFELVVSPSHPLASHASSATMESLREIPLILLSPDTVGRRFVDDVFKKHGIEPHVVMELSSSEEVKRMVEINLGAAIISKQSVSSEIRAGTLKIIPISELEVSHPVGVIYKMSRYLNSAMRQFISDLKGMPETHFISSE</sequence>
<evidence type="ECO:0000256" key="4">
    <source>
        <dbReference type="ARBA" id="ARBA00023163"/>
    </source>
</evidence>
<dbReference type="CDD" id="cd05466">
    <property type="entry name" value="PBP2_LTTR_substrate"/>
    <property type="match status" value="1"/>
</dbReference>
<dbReference type="RefSeq" id="WP_375355162.1">
    <property type="nucleotide sequence ID" value="NZ_JBHHMI010000007.1"/>
</dbReference>
<evidence type="ECO:0000256" key="1">
    <source>
        <dbReference type="ARBA" id="ARBA00009437"/>
    </source>
</evidence>
<comment type="caution">
    <text evidence="6">The sequence shown here is derived from an EMBL/GenBank/DDBJ whole genome shotgun (WGS) entry which is preliminary data.</text>
</comment>
<evidence type="ECO:0000256" key="2">
    <source>
        <dbReference type="ARBA" id="ARBA00023015"/>
    </source>
</evidence>
<dbReference type="PANTHER" id="PTHR30419:SF8">
    <property type="entry name" value="NITROGEN ASSIMILATION TRANSCRIPTIONAL ACTIVATOR-RELATED"/>
    <property type="match status" value="1"/>
</dbReference>